<dbReference type="InterPro" id="IPR040201">
    <property type="entry name" value="Mrg3-like"/>
</dbReference>
<sequence>MSDWPPAMLKQSLRRTAASSSPFSPIPIIPRARLLSYRTQSNTPSSRDIFFLRPHLSRRNPSSAPSRSYTLFSRFRDNFNEAKKDVWRQRPIGMTATLVFAVGMTGGLIYLIYDHITRVEPQFSRFPGVVSDRLRKALYYTEYDLNPVRALHCYKQALIAAEQVGMHPFSEEVLGIRLQIPHMLEKAGMMKPAIEVLEKTQKDCVEWVESGRRKQMIRDRERAATRNQTPDDDPTATEEQRIEREKEIAEERQRGLVMKRAAGIGVKLAEIYSNDYIRDSKNAEKALLTAVDLSRTELQRRREMNLPISQDEGNYYLNLTEVATAFNELADFYAQRGRNDLSTALYMQSLALIKEDEHDRPSTCAQVVLLNNISSQMAEQAQKPAPPPAETSSGAHMPPVSRDQLLYAASEWAKKALDVADKIQPPVRNEECNQGCLTATYNLGEIAEMQGHFSEAKKYFVEAREVAKRIQSGEGVQRASDALERIKSQV</sequence>
<accession>A0AAF0DL78</accession>
<proteinExistence type="predicted"/>
<dbReference type="GO" id="GO:0006515">
    <property type="term" value="P:protein quality control for misfolded or incompletely synthesized proteins"/>
    <property type="evidence" value="ECO:0007669"/>
    <property type="project" value="TreeGrafter"/>
</dbReference>
<dbReference type="AlphaFoldDB" id="A0AAF0DL78"/>
<keyword evidence="4" id="KW-1185">Reference proteome</keyword>
<evidence type="ECO:0000256" key="1">
    <source>
        <dbReference type="SAM" id="MobiDB-lite"/>
    </source>
</evidence>
<dbReference type="SMART" id="SM00028">
    <property type="entry name" value="TPR"/>
    <property type="match status" value="2"/>
</dbReference>
<evidence type="ECO:0000256" key="2">
    <source>
        <dbReference type="SAM" id="Phobius"/>
    </source>
</evidence>
<dbReference type="SUPFAM" id="SSF48452">
    <property type="entry name" value="TPR-like"/>
    <property type="match status" value="1"/>
</dbReference>
<dbReference type="InterPro" id="IPR019734">
    <property type="entry name" value="TPR_rpt"/>
</dbReference>
<dbReference type="Proteomes" id="UP001219355">
    <property type="component" value="Chromosome 4"/>
</dbReference>
<keyword evidence="2" id="KW-0472">Membrane</keyword>
<dbReference type="Gene3D" id="1.25.40.10">
    <property type="entry name" value="Tetratricopeptide repeat domain"/>
    <property type="match status" value="1"/>
</dbReference>
<name>A0AAF0DL78_9EURO</name>
<dbReference type="CDD" id="cd24145">
    <property type="entry name" value="Mgr3-like"/>
    <property type="match status" value="1"/>
</dbReference>
<keyword evidence="2" id="KW-1133">Transmembrane helix</keyword>
<reference evidence="3" key="1">
    <citation type="submission" date="2023-03" db="EMBL/GenBank/DDBJ databases">
        <title>Emydomyces testavorans Genome Sequence.</title>
        <authorList>
            <person name="Hoyer L."/>
        </authorList>
    </citation>
    <scope>NUCLEOTIDE SEQUENCE</scope>
    <source>
        <strain evidence="3">16-2883</strain>
    </source>
</reference>
<dbReference type="PANTHER" id="PTHR28142:SF1">
    <property type="entry name" value="MITOCHONDRIAL INNER MEMBRANE I-AAA PROTEASE SUPERCOMPLEX SUBUNIT MGR3-RELATED"/>
    <property type="match status" value="1"/>
</dbReference>
<feature type="region of interest" description="Disordered" evidence="1">
    <location>
        <begin position="216"/>
        <end position="241"/>
    </location>
</feature>
<keyword evidence="2" id="KW-0812">Transmembrane</keyword>
<dbReference type="GO" id="GO:0051787">
    <property type="term" value="F:misfolded protein binding"/>
    <property type="evidence" value="ECO:0007669"/>
    <property type="project" value="TreeGrafter"/>
</dbReference>
<gene>
    <name evidence="3" type="ORF">PRK78_006367</name>
</gene>
<feature type="transmembrane region" description="Helical" evidence="2">
    <location>
        <begin position="92"/>
        <end position="113"/>
    </location>
</feature>
<organism evidence="3 4">
    <name type="scientific">Emydomyces testavorans</name>
    <dbReference type="NCBI Taxonomy" id="2070801"/>
    <lineage>
        <taxon>Eukaryota</taxon>
        <taxon>Fungi</taxon>
        <taxon>Dikarya</taxon>
        <taxon>Ascomycota</taxon>
        <taxon>Pezizomycotina</taxon>
        <taxon>Eurotiomycetes</taxon>
        <taxon>Eurotiomycetidae</taxon>
        <taxon>Onygenales</taxon>
        <taxon>Nannizziopsiaceae</taxon>
        <taxon>Emydomyces</taxon>
    </lineage>
</organism>
<feature type="region of interest" description="Disordered" evidence="1">
    <location>
        <begin position="377"/>
        <end position="399"/>
    </location>
</feature>
<evidence type="ECO:0000313" key="3">
    <source>
        <dbReference type="EMBL" id="WEW60879.1"/>
    </source>
</evidence>
<dbReference type="EMBL" id="CP120630">
    <property type="protein sequence ID" value="WEW60879.1"/>
    <property type="molecule type" value="Genomic_DNA"/>
</dbReference>
<dbReference type="GO" id="GO:0031942">
    <property type="term" value="C:i-AAA complex"/>
    <property type="evidence" value="ECO:0007669"/>
    <property type="project" value="TreeGrafter"/>
</dbReference>
<evidence type="ECO:0000313" key="4">
    <source>
        <dbReference type="Proteomes" id="UP001219355"/>
    </source>
</evidence>
<dbReference type="PANTHER" id="PTHR28142">
    <property type="entry name" value="MITOCHONDRIAL INNER MEMBRANE I-AAA PROTEASE SUPERCOMPLEX SUBUNIT MGR3-RELATED"/>
    <property type="match status" value="1"/>
</dbReference>
<dbReference type="InterPro" id="IPR011990">
    <property type="entry name" value="TPR-like_helical_dom_sf"/>
</dbReference>
<protein>
    <submittedName>
        <fullName evidence="3">Uncharacterized protein</fullName>
    </submittedName>
</protein>